<dbReference type="InterPro" id="IPR041466">
    <property type="entry name" value="Dynein_AAA5_ext"/>
</dbReference>
<dbReference type="FunFam" id="3.40.50.300:FF:000362">
    <property type="entry name" value="Dynein, axonemal, heavy chain 6"/>
    <property type="match status" value="1"/>
</dbReference>
<dbReference type="Gene3D" id="1.20.920.30">
    <property type="match status" value="1"/>
</dbReference>
<dbReference type="SMART" id="SM00382">
    <property type="entry name" value="AAA"/>
    <property type="match status" value="3"/>
</dbReference>
<dbReference type="Pfam" id="PF17852">
    <property type="entry name" value="Dynein_AAA_lid"/>
    <property type="match status" value="1"/>
</dbReference>
<evidence type="ECO:0000256" key="7">
    <source>
        <dbReference type="ARBA" id="ARBA00022701"/>
    </source>
</evidence>
<dbReference type="InterPro" id="IPR026983">
    <property type="entry name" value="DHC"/>
</dbReference>
<dbReference type="Gene3D" id="6.10.140.1060">
    <property type="match status" value="1"/>
</dbReference>
<evidence type="ECO:0000256" key="9">
    <source>
        <dbReference type="ARBA" id="ARBA00022741"/>
    </source>
</evidence>
<evidence type="ECO:0000256" key="18">
    <source>
        <dbReference type="ARBA" id="ARBA00033439"/>
    </source>
</evidence>
<dbReference type="FunFam" id="1.10.472.130:FF:000005">
    <property type="entry name" value="Dynein axonemal heavy chain 7"/>
    <property type="match status" value="1"/>
</dbReference>
<dbReference type="Pfam" id="PF12774">
    <property type="entry name" value="AAA_6"/>
    <property type="match status" value="1"/>
</dbReference>
<gene>
    <name evidence="25" type="ORF">BDK51DRAFT_18723</name>
</gene>
<evidence type="ECO:0000256" key="4">
    <source>
        <dbReference type="ARBA" id="ARBA00011655"/>
    </source>
</evidence>
<evidence type="ECO:0000256" key="19">
    <source>
        <dbReference type="ARBA" id="ARBA00062885"/>
    </source>
</evidence>
<dbReference type="FunFam" id="1.20.920.20:FF:000006">
    <property type="entry name" value="Dynein, axonemal, heavy chain 6"/>
    <property type="match status" value="1"/>
</dbReference>
<keyword evidence="8" id="KW-0677">Repeat</keyword>
<dbReference type="Gene3D" id="1.20.920.20">
    <property type="match status" value="1"/>
</dbReference>
<comment type="subunit">
    <text evidence="19">The dynein complex consists of at least two heavy chains and a number of intermediate and light chains.</text>
</comment>
<dbReference type="Pfam" id="PF18199">
    <property type="entry name" value="Dynein_C"/>
    <property type="match status" value="1"/>
</dbReference>
<dbReference type="InterPro" id="IPR041228">
    <property type="entry name" value="Dynein_C"/>
</dbReference>
<keyword evidence="7" id="KW-0493">Microtubule</keyword>
<dbReference type="Pfam" id="PF12781">
    <property type="entry name" value="AAA_9"/>
    <property type="match status" value="1"/>
</dbReference>
<dbReference type="EMBL" id="KZ994023">
    <property type="protein sequence ID" value="RKO94066.1"/>
    <property type="molecule type" value="Genomic_DNA"/>
</dbReference>
<dbReference type="PANTHER" id="PTHR22878:SF70">
    <property type="entry name" value="DYNEIN HEAVY CHAIN 2, AXONEMAL"/>
    <property type="match status" value="1"/>
</dbReference>
<evidence type="ECO:0000259" key="24">
    <source>
        <dbReference type="SMART" id="SM00382"/>
    </source>
</evidence>
<dbReference type="Gene3D" id="1.10.472.130">
    <property type="match status" value="1"/>
</dbReference>
<dbReference type="FunFam" id="3.40.50.300:FF:000044">
    <property type="entry name" value="Dynein heavy chain 5, axonemal"/>
    <property type="match status" value="1"/>
</dbReference>
<dbReference type="Pfam" id="PF17857">
    <property type="entry name" value="AAA_lid_1"/>
    <property type="match status" value="1"/>
</dbReference>
<dbReference type="FunFam" id="3.40.50.300:FF:000223">
    <property type="entry name" value="Dynein heavy chain 3, axonemal"/>
    <property type="match status" value="1"/>
</dbReference>
<accession>A0A4P9WSR3</accession>
<sequence length="3876" mass="437458">MNIDKQLTPEQRYWFYVEKGIPEDAIAPMETESIAAVELHVPEKLLGADHLQRTRVTILDEIHSDYAMALKRSIVDYVLLDEAEQARLRIPAMRSPHAPRVARAPVPWHEELISVKLYMKENLFITNPVMRELLRIYGDFEGSRVVDMSVFTPAVLPMTIEEFQGILKNQCQAFKSKMLNEWIPTVANMFFSTKEQWYTIATSCPDPDVGFRRLDSFFKAVSALMSNQLWAMVEASIDNLERFFSQFSTASSEVSLYVVRLTIAGAQIRFDPPLADLETVIVSVLEEIVGAVHDIPRVETKLFTSLTSEQLFLPAMTIEDDRIADGRYIRGIVAKNTVAPQKHLMSYEKYKSLLTHKAEKRIDDFLREKHELDDYEGEIKKLMKMIEEITNSPSIVRFSMIYLESEALRTGLVTKSQQLVQRLVDQVADINRKKNLSICEQYEKISSKAMKAPSDTEELVEMMKFVENAKQREIVALRDEITRGTRRLDFLLNYAFMSEEEIKLNAATFTWPSRILPIFELSKKRTLQKKVKAQEELKVKVTAANEELEDCFDQVQKFQDFGIASEIGEYLKRIHKVEKKLEELSDTMRRINVEEELLEWEKTPFAKYQQTLEILDPYKKLWETAAQFQTENAKWMNGSFRELNAEEVDESASSMFRILFKLTKTFVEQPVPRKVAESYKNKLDKFKAHMPLISILRNPGLRERHWRLMADIVGQSILPDESTSLTKILEMNLGVYLPQFETISDAASKEFSLQKTLSKMRDDWEPLIFNCIEYKDTGTRILSSLEEVQALLDDQIVKVQTMRGSPFVKPIEEEVKNWETTLITIQDIIDAWLKVQATWLYLEPIFTSEDIMAAMPNEGKKFRMVDKTWRDIMAATTASPKILSVANVIGMLDRLTESNALLEEIQKGLNEYLEKKRLFFPRFFFLSNDELLEILAETKDPMRVQPHLKKCFEGIASLTFQDNTKIIAMCSSENERVRLKEVIEPAQAKGAVEKWLLQVEKVMQSSIHLQVTNALKAYTETPREKWVLQWPGQVVICVSQIFWTREVTEAIGRGGAGGLKAYRDLCSRQLEDIVALVRGDLTPMARMTLSALVVIDVHARDVVGELQEQAVSEENDFGWLSQLRYYWEADDVQVRMINATLKYGYEYLGNCPRLVITPLTDRCYRTLIGALDLNLGGAPEGPAGTGKTESVKDLAKAIAKACVVFNCSDGLDYIAMGKFFKGLASSGAWACFDEFNRIDLEVLSVVAQQILTIQRAVVAKMEKFVFEGTTISLNRGCSVFITMNPGYAGRSELPDNLKALFRPVAMMVPDYALIAEISLYSFGFVEARTLARKIVATYKLCSEQLSSQDHYDYGMRAVKAVLTAAGNLKLKYPSENEHIIMLRSINDVNLPKFLTQDIPLFKAISADLFPKVVLPTPDYRNLLASITENMKRMNLQPVDNALEKIIQTYEMMCIRHGYMIVGQPWSGKTTAYRVLAGALSDMSEKGLGGEKKVDFRVINPKSITMGQLYGQFDAVTHEWTDGVLANTFRAFASQGTIERRWVIFDGPVDAIWIENMNTVLDDNKKLCLTSGEIMAMTSTMSIQFEVADLAVASPATVSRCGMIYMEPDALGWRPLMQSWIAALPDVIGMELRQTLESLFDWIVPPSLEFIKSDCKEIVPTSTINMVMTLMTLISCQIDEFTAEKKPGEESIPTNIQSVWIYVAFIFATVWSLGGTIDGDSRKKFDQFFRFIIDGSDTKHPTPSNIKIDKPIPGAGLIYDYVFLKDRKFAGSWKLWTETIPKFEIPAKAKFNSITVPTIDTARYGHLLDLLITHNKQVLFVGPTGTGKTVYINNKLLGGLPQGKYTPVFINFSAQTSANMVQDIILSKLDKRRRGVFGPTHGQRCVIFVDDLNMPAREKYGAQPPIELLRQWMDHGQWFDLKDTSTMQLVDIQFVAAMGPPGGGRNPVTSRFLRHFNTVSITTFDELTMKHIFGTIVEWHLVSMGFQPVLLALKSQLVTSTLEMYHAAIANLLPTPAKSHYVFNLRDFARVIQGLLLANPDRFQEAPKLIRLWCHEVYRVFYDRLVDDADRSWFFTTVKDLAARSFGIRFEEVFGHLDANHDGTVEDDDMRSLMFGDYTQPDVAVKYYEEVANVSKVSEIIKGRLDEYNQVTKAPMNLVIFRFAIEHVSRISRILKQPAGHALLVGVGGSGRQSLTRLAAYMAEYQLFQVEISKSYGMNEWREDLKKILISAGAKGIPSVFLFSDTQLQLEGFLEDINNMLNAGEVPNIFPADEKAAVNEQVRTALAKDNPKLDASPAALYSQFIARCKENLHIVLCMSPIGDAFRDRLRMFPSLVNCCTIDWFQVWPEDALEIVARKFLEDVELTAEVRPAVVAMCKEFHTGTRILSQKFYDGLRRHNYVTPTSYLELIQTYKQLLETKRKEVDALKSRYVVGLDQLASAASQVGTMQVELNALQPQLIQTQADTDRIMQVISRESVDVEKKRAVVKVDEAVANKKAGEAKAIKDECEADLAEAIPAMEAALEALDTLKPADITVVKSMKNPPGAVKLVMEAICIMKGIKPARIKDPSGSGKMVEDYWGPAQKLLSDSHFLQGLKAYDKDNIDPKVIEKIRKTYIPNPEFDPNIVKNSSGAAEGLCKWVRALEKYEVVAKVVAPKKEALAKAEGELSVEMAKLNSKRAELKEVEDKMAALESSFREMTAKKADLEMQVDIVGKKLVRAEQLIGGLGGEKDRWTEAAKSLTFTYNNLTGDVLLAAGLIAYLGAFTSSYRNICITEWNVKCVEARIPCSSVFSLENTLGDPIQLRAWSLAGLPNDMFSRDNGIVSTKTRRWPLFIDPQGQANKWVKNMEKASRLAVIKLSDGDYVRTLENAIQFGTPVLLENIGEEVDSVLEPLLTKQIFKQSGVMCIRLGESIIEYSPQFRFYITTKLRNPHYLPELSTKVTIVNFMITPEGLEDQLLGIVAAKERPELEEEKNRLVISSASNKKQLKEIEDKILAILSSSQGSLLEDETAINALTSSKVLADDIAQKQMIAEETEKQIDITRQGYKPIATHSSILFFVIAELANIEPMYQYSLAWFINLFLQSISDSEKSEELDTRLENLRSYFTYSLYANVCRSLFKKDKLLFSFLLCVGLMRGRGDIDADEWMFLLTGGIGIDPNQPPNPAPQWLSDKSWGEVCRLSGLPTFRGFGKDFREWLPAWKHVYDSTEPHAEPYPGGWDQRLSIFQKLVVLRIIRPDKLVPGIMEFVKTRMGQKFIEPPPFDLAASYADSYNCAPLIFILSPGADPMAGLLKFAEIKGFAGHKCTSISLGQGQGPVAGGMIKAGLKSGGWVVLQNCHLAVSWLPTLEKICEELTPEATHHDFRLWLTSYPSDQFPVTLLQNGVKMTNEPPAGLRANVLRSYTTDPISDETFFRSIKKSAENNWEKMLFGLCFFHALVQERKNFGPLGWNIPYEFNESDLRISTRQLQKFLSEYEEVPWKALVYLAGECNYGGRVTDDRDRRTLMSLLSIFYTPEILSDSYKFSPSGIYGAPIKGSFDSYLHYIKAFPLTAHPEVFGMHENADIAKDLAETNLLISSVILTQARAGGAGGGAKSNEEILSDIANGIVNTLPPDFDIAAAQKAYPVKYQESMNTVLIQELVRFNRLLKIVRDSLLSVMKALKGLVVMSKELEEVAVSLTLGKIPDMWAGKSYPSLKPLGAYVTDFVARLKFLQDWIDGGAPLVFWISGFFFTQSFLTGMLQNYARKYAIPIDLLTMTFSVLPDIPTEPPEDGVFIRGLFLEGARWDKEAGVLGEQLLKQLTDSVPIIRVIPCSGDDPALALARTICYECPVYKTSMRRGTLSTTGHSTNYVMNIFLPSDRPSRHWVNRGVAIVVSGIKYL</sequence>
<evidence type="ECO:0000313" key="26">
    <source>
        <dbReference type="Proteomes" id="UP000269721"/>
    </source>
</evidence>
<dbReference type="FunFam" id="1.10.8.1220:FF:000001">
    <property type="entry name" value="Dynein axonemal heavy chain 5"/>
    <property type="match status" value="1"/>
</dbReference>
<dbReference type="Gene3D" id="1.10.287.2620">
    <property type="match status" value="1"/>
</dbReference>
<dbReference type="Pfam" id="PF08393">
    <property type="entry name" value="DHC_N2"/>
    <property type="match status" value="1"/>
</dbReference>
<keyword evidence="17" id="KW-0966">Cell projection</keyword>
<dbReference type="PROSITE" id="PS00018">
    <property type="entry name" value="EF_HAND_1"/>
    <property type="match status" value="1"/>
</dbReference>
<dbReference type="Gene3D" id="3.10.490.20">
    <property type="match status" value="1"/>
</dbReference>
<reference evidence="26" key="1">
    <citation type="journal article" date="2018" name="Nat. Microbiol.">
        <title>Leveraging single-cell genomics to expand the fungal tree of life.</title>
        <authorList>
            <person name="Ahrendt S.R."/>
            <person name="Quandt C.A."/>
            <person name="Ciobanu D."/>
            <person name="Clum A."/>
            <person name="Salamov A."/>
            <person name="Andreopoulos B."/>
            <person name="Cheng J.F."/>
            <person name="Woyke T."/>
            <person name="Pelin A."/>
            <person name="Henrissat B."/>
            <person name="Reynolds N.K."/>
            <person name="Benny G.L."/>
            <person name="Smith M.E."/>
            <person name="James T.Y."/>
            <person name="Grigoriev I.V."/>
        </authorList>
    </citation>
    <scope>NUCLEOTIDE SEQUENCE [LARGE SCALE GENOMIC DNA]</scope>
</reference>
<keyword evidence="16" id="KW-0206">Cytoskeleton</keyword>
<dbReference type="Gene3D" id="1.20.140.100">
    <property type="entry name" value="Dynein heavy chain, N-terminal domain 2"/>
    <property type="match status" value="1"/>
</dbReference>
<evidence type="ECO:0000256" key="13">
    <source>
        <dbReference type="ARBA" id="ARBA00023054"/>
    </source>
</evidence>
<dbReference type="FunFam" id="3.40.50.300:FF:002141">
    <property type="entry name" value="Dynein heavy chain"/>
    <property type="match status" value="1"/>
</dbReference>
<dbReference type="InterPro" id="IPR035706">
    <property type="entry name" value="AAA_9"/>
</dbReference>
<dbReference type="OrthoDB" id="447173at2759"/>
<dbReference type="InterPro" id="IPR024317">
    <property type="entry name" value="Dynein_heavy_chain_D4_dom"/>
</dbReference>
<dbReference type="InterPro" id="IPR042219">
    <property type="entry name" value="AAA_lid_11_sf"/>
</dbReference>
<evidence type="ECO:0000256" key="8">
    <source>
        <dbReference type="ARBA" id="ARBA00022737"/>
    </source>
</evidence>
<keyword evidence="15" id="KW-0505">Motor protein</keyword>
<evidence type="ECO:0000256" key="6">
    <source>
        <dbReference type="ARBA" id="ARBA00022490"/>
    </source>
</evidence>
<evidence type="ECO:0000313" key="25">
    <source>
        <dbReference type="EMBL" id="RKO94066.1"/>
    </source>
</evidence>
<dbReference type="Gene3D" id="1.10.8.720">
    <property type="entry name" value="Region D6 of dynein motor"/>
    <property type="match status" value="1"/>
</dbReference>
<dbReference type="InterPro" id="IPR018247">
    <property type="entry name" value="EF_Hand_1_Ca_BS"/>
</dbReference>
<proteinExistence type="inferred from homology"/>
<dbReference type="FunFam" id="1.10.8.710:FF:000004">
    <property type="entry name" value="Dynein axonemal heavy chain 6"/>
    <property type="match status" value="1"/>
</dbReference>
<dbReference type="InterPro" id="IPR043160">
    <property type="entry name" value="Dynein_C_barrel"/>
</dbReference>
<dbReference type="InterPro" id="IPR035699">
    <property type="entry name" value="AAA_6"/>
</dbReference>
<dbReference type="InterPro" id="IPR042222">
    <property type="entry name" value="Dynein_2_N"/>
</dbReference>
<dbReference type="GO" id="GO:0003341">
    <property type="term" value="P:cilium movement"/>
    <property type="evidence" value="ECO:0007669"/>
    <property type="project" value="UniProtKB-ARBA"/>
</dbReference>
<feature type="coiled-coil region" evidence="23">
    <location>
        <begin position="2666"/>
        <end position="2707"/>
    </location>
</feature>
<evidence type="ECO:0000256" key="16">
    <source>
        <dbReference type="ARBA" id="ARBA00023212"/>
    </source>
</evidence>
<dbReference type="FunFam" id="3.10.490.20:FF:000009">
    <property type="entry name" value="Dynein heavy chain 4"/>
    <property type="match status" value="1"/>
</dbReference>
<dbReference type="GO" id="GO:0008569">
    <property type="term" value="F:minus-end-directed microtubule motor activity"/>
    <property type="evidence" value="ECO:0007669"/>
    <property type="project" value="InterPro"/>
</dbReference>
<evidence type="ECO:0000256" key="17">
    <source>
        <dbReference type="ARBA" id="ARBA00023273"/>
    </source>
</evidence>
<dbReference type="Gene3D" id="3.20.180.20">
    <property type="entry name" value="Dynein heavy chain, N-terminal domain 2"/>
    <property type="match status" value="1"/>
</dbReference>
<evidence type="ECO:0000256" key="1">
    <source>
        <dbReference type="ARBA" id="ARBA00004230"/>
    </source>
</evidence>
<keyword evidence="9" id="KW-0547">Nucleotide-binding</keyword>
<dbReference type="PANTHER" id="PTHR22878">
    <property type="entry name" value="DYNEIN HEAVY CHAIN 6, AXONEMAL-LIKE-RELATED"/>
    <property type="match status" value="1"/>
</dbReference>
<dbReference type="Pfam" id="PF12775">
    <property type="entry name" value="AAA_7"/>
    <property type="match status" value="1"/>
</dbReference>
<dbReference type="GO" id="GO:0005858">
    <property type="term" value="C:axonemal dynein complex"/>
    <property type="evidence" value="ECO:0007669"/>
    <property type="project" value="UniProtKB-ARBA"/>
</dbReference>
<evidence type="ECO:0000256" key="12">
    <source>
        <dbReference type="ARBA" id="ARBA00023017"/>
    </source>
</evidence>
<evidence type="ECO:0000256" key="14">
    <source>
        <dbReference type="ARBA" id="ARBA00023069"/>
    </source>
</evidence>
<comment type="subcellular location">
    <subcellularLocation>
        <location evidence="1">Cell projection</location>
        <location evidence="1">Cilium</location>
        <location evidence="1">Flagellum</location>
    </subcellularLocation>
    <subcellularLocation>
        <location evidence="2">Cytoplasm</location>
        <location evidence="2">Cytoskeleton</location>
        <location evidence="2">Cilium axoneme</location>
    </subcellularLocation>
</comment>
<dbReference type="InterPro" id="IPR043157">
    <property type="entry name" value="Dynein_AAA1S"/>
</dbReference>
<evidence type="ECO:0000256" key="20">
    <source>
        <dbReference type="ARBA" id="ARBA00071816"/>
    </source>
</evidence>
<evidence type="ECO:0000256" key="5">
    <source>
        <dbReference type="ARBA" id="ARBA00022197"/>
    </source>
</evidence>
<dbReference type="InterPro" id="IPR024743">
    <property type="entry name" value="Dynein_HC_stalk"/>
</dbReference>
<feature type="coiled-coil region" evidence="23">
    <location>
        <begin position="567"/>
        <end position="601"/>
    </location>
</feature>
<dbReference type="Pfam" id="PF03028">
    <property type="entry name" value="Dynein_heavy"/>
    <property type="match status" value="1"/>
</dbReference>
<keyword evidence="11" id="KW-0282">Flagellum</keyword>
<protein>
    <recommendedName>
        <fullName evidence="20">Dynein axonemal heavy chain 7</fullName>
    </recommendedName>
    <alternativeName>
        <fullName evidence="22">Axonemal beta dynein heavy chain 7</fullName>
    </alternativeName>
    <alternativeName>
        <fullName evidence="21">Ciliary dynein heavy chain 7</fullName>
    </alternativeName>
    <alternativeName>
        <fullName evidence="5">Dynein heavy chain, cytoplasmic</fullName>
    </alternativeName>
    <alternativeName>
        <fullName evidence="18">Dynein heavy chain, cytosolic</fullName>
    </alternativeName>
</protein>
<feature type="domain" description="AAA+ ATPase" evidence="24">
    <location>
        <begin position="1813"/>
        <end position="1961"/>
    </location>
</feature>
<dbReference type="InterPro" id="IPR027417">
    <property type="entry name" value="P-loop_NTPase"/>
</dbReference>
<dbReference type="InterPro" id="IPR003593">
    <property type="entry name" value="AAA+_ATPase"/>
</dbReference>
<keyword evidence="10" id="KW-0067">ATP-binding</keyword>
<dbReference type="GO" id="GO:0005524">
    <property type="term" value="F:ATP binding"/>
    <property type="evidence" value="ECO:0007669"/>
    <property type="project" value="UniProtKB-KW"/>
</dbReference>
<feature type="domain" description="AAA+ ATPase" evidence="24">
    <location>
        <begin position="1454"/>
        <end position="1588"/>
    </location>
</feature>
<dbReference type="FunFam" id="1.20.140.100:FF:000004">
    <property type="entry name" value="Dynein axonemal heavy chain 6"/>
    <property type="match status" value="1"/>
</dbReference>
<dbReference type="InterPro" id="IPR041589">
    <property type="entry name" value="DNAH3_AAA_lid_1"/>
</dbReference>
<dbReference type="Gene3D" id="1.10.8.710">
    <property type="match status" value="1"/>
</dbReference>
<dbReference type="GO" id="GO:0051959">
    <property type="term" value="F:dynein light intermediate chain binding"/>
    <property type="evidence" value="ECO:0007669"/>
    <property type="project" value="InterPro"/>
</dbReference>
<dbReference type="InterPro" id="IPR013602">
    <property type="entry name" value="Dynein_heavy_linker"/>
</dbReference>
<dbReference type="FunFam" id="3.40.50.300:FF:001328">
    <property type="entry name" value="Dynein heavy chain 6, axonemal"/>
    <property type="match status" value="1"/>
</dbReference>
<dbReference type="FunFam" id="1.10.8.720:FF:000001">
    <property type="entry name" value="dynein heavy chain 7, axonemal"/>
    <property type="match status" value="1"/>
</dbReference>
<dbReference type="Pfam" id="PF12777">
    <property type="entry name" value="MT"/>
    <property type="match status" value="1"/>
</dbReference>
<dbReference type="SUPFAM" id="SSF52540">
    <property type="entry name" value="P-loop containing nucleoside triphosphate hydrolases"/>
    <property type="match status" value="4"/>
</dbReference>
<dbReference type="Gene3D" id="1.20.1270.280">
    <property type="match status" value="1"/>
</dbReference>
<keyword evidence="12" id="KW-0243">Dynein</keyword>
<dbReference type="Gene3D" id="1.10.8.1220">
    <property type="match status" value="1"/>
</dbReference>
<organism evidence="25 26">
    <name type="scientific">Blyttiomyces helicus</name>
    <dbReference type="NCBI Taxonomy" id="388810"/>
    <lineage>
        <taxon>Eukaryota</taxon>
        <taxon>Fungi</taxon>
        <taxon>Fungi incertae sedis</taxon>
        <taxon>Chytridiomycota</taxon>
        <taxon>Chytridiomycota incertae sedis</taxon>
        <taxon>Chytridiomycetes</taxon>
        <taxon>Chytridiomycetes incertae sedis</taxon>
        <taxon>Blyttiomyces</taxon>
    </lineage>
</organism>
<dbReference type="Proteomes" id="UP000269721">
    <property type="component" value="Unassembled WGS sequence"/>
</dbReference>
<evidence type="ECO:0000256" key="11">
    <source>
        <dbReference type="ARBA" id="ARBA00022846"/>
    </source>
</evidence>
<evidence type="ECO:0000256" key="23">
    <source>
        <dbReference type="SAM" id="Coils"/>
    </source>
</evidence>
<dbReference type="InterPro" id="IPR004273">
    <property type="entry name" value="Dynein_heavy_D6_P-loop"/>
</dbReference>
<dbReference type="InterPro" id="IPR042228">
    <property type="entry name" value="Dynein_linker_3"/>
</dbReference>
<dbReference type="FunFam" id="1.10.287.2620:FF:000002">
    <property type="entry name" value="Dynein heavy chain 2, axonemal"/>
    <property type="match status" value="1"/>
</dbReference>
<dbReference type="GO" id="GO:0045505">
    <property type="term" value="F:dynein intermediate chain binding"/>
    <property type="evidence" value="ECO:0007669"/>
    <property type="project" value="InterPro"/>
</dbReference>
<dbReference type="InterPro" id="IPR041658">
    <property type="entry name" value="AAA_lid_11"/>
</dbReference>
<dbReference type="FunFam" id="1.20.58.1120:FF:000005">
    <property type="entry name" value="Dynein, axonemal, heavy chain 12"/>
    <property type="match status" value="1"/>
</dbReference>
<dbReference type="Pfam" id="PF18198">
    <property type="entry name" value="AAA_lid_11"/>
    <property type="match status" value="1"/>
</dbReference>
<dbReference type="GO" id="GO:0005874">
    <property type="term" value="C:microtubule"/>
    <property type="evidence" value="ECO:0007669"/>
    <property type="project" value="UniProtKB-KW"/>
</dbReference>
<evidence type="ECO:0000256" key="10">
    <source>
        <dbReference type="ARBA" id="ARBA00022840"/>
    </source>
</evidence>
<dbReference type="FunFam" id="3.20.180.20:FF:000003">
    <property type="entry name" value="Dynein heavy chain 12, axonemal"/>
    <property type="match status" value="1"/>
</dbReference>
<keyword evidence="26" id="KW-1185">Reference proteome</keyword>
<dbReference type="Pfam" id="PF12780">
    <property type="entry name" value="AAA_8"/>
    <property type="match status" value="1"/>
</dbReference>
<dbReference type="FunFam" id="1.20.1270.280:FF:000001">
    <property type="entry name" value="dynein heavy chain 7, axonemal"/>
    <property type="match status" value="1"/>
</dbReference>
<dbReference type="Gene3D" id="1.20.58.1120">
    <property type="match status" value="1"/>
</dbReference>
<name>A0A4P9WSR3_9FUNG</name>
<dbReference type="FunFam" id="1.20.920.30:FF:000002">
    <property type="entry name" value="Dynein axonemal heavy chain 3"/>
    <property type="match status" value="1"/>
</dbReference>
<comment type="subunit">
    <text evidence="4">Consists of at least two heavy chains and a number of intermediate and light chains.</text>
</comment>
<evidence type="ECO:0000256" key="22">
    <source>
        <dbReference type="ARBA" id="ARBA00082102"/>
    </source>
</evidence>
<evidence type="ECO:0000256" key="2">
    <source>
        <dbReference type="ARBA" id="ARBA00004430"/>
    </source>
</evidence>
<evidence type="ECO:0000256" key="3">
    <source>
        <dbReference type="ARBA" id="ARBA00008887"/>
    </source>
</evidence>
<evidence type="ECO:0000256" key="15">
    <source>
        <dbReference type="ARBA" id="ARBA00023175"/>
    </source>
</evidence>
<feature type="domain" description="AAA+ ATPase" evidence="24">
    <location>
        <begin position="1173"/>
        <end position="1312"/>
    </location>
</feature>
<keyword evidence="6" id="KW-0963">Cytoplasm</keyword>
<comment type="similarity">
    <text evidence="3">Belongs to the dynein heavy chain family.</text>
</comment>
<dbReference type="Gene3D" id="3.40.50.300">
    <property type="entry name" value="P-loop containing nucleotide triphosphate hydrolases"/>
    <property type="match status" value="5"/>
</dbReference>
<evidence type="ECO:0000256" key="21">
    <source>
        <dbReference type="ARBA" id="ARBA00078543"/>
    </source>
</evidence>
<dbReference type="GO" id="GO:0031514">
    <property type="term" value="C:motile cilium"/>
    <property type="evidence" value="ECO:0007669"/>
    <property type="project" value="UniProtKB-SubCell"/>
</dbReference>
<keyword evidence="14" id="KW-0969">Cilium</keyword>
<keyword evidence="13 23" id="KW-0175">Coiled coil</keyword>